<reference evidence="1" key="1">
    <citation type="journal article" date="2015" name="Nature">
        <title>Complex archaea that bridge the gap between prokaryotes and eukaryotes.</title>
        <authorList>
            <person name="Spang A."/>
            <person name="Saw J.H."/>
            <person name="Jorgensen S.L."/>
            <person name="Zaremba-Niedzwiedzka K."/>
            <person name="Martijn J."/>
            <person name="Lind A.E."/>
            <person name="van Eijk R."/>
            <person name="Schleper C."/>
            <person name="Guy L."/>
            <person name="Ettema T.J."/>
        </authorList>
    </citation>
    <scope>NUCLEOTIDE SEQUENCE</scope>
</reference>
<protein>
    <submittedName>
        <fullName evidence="1">Uncharacterized protein</fullName>
    </submittedName>
</protein>
<gene>
    <name evidence="1" type="ORF">LCGC14_2555430</name>
</gene>
<dbReference type="EMBL" id="LAZR01042046">
    <property type="protein sequence ID" value="KKL10477.1"/>
    <property type="molecule type" value="Genomic_DNA"/>
</dbReference>
<proteinExistence type="predicted"/>
<dbReference type="AlphaFoldDB" id="A0A0F9B9J3"/>
<organism evidence="1">
    <name type="scientific">marine sediment metagenome</name>
    <dbReference type="NCBI Taxonomy" id="412755"/>
    <lineage>
        <taxon>unclassified sequences</taxon>
        <taxon>metagenomes</taxon>
        <taxon>ecological metagenomes</taxon>
    </lineage>
</organism>
<name>A0A0F9B9J3_9ZZZZ</name>
<accession>A0A0F9B9J3</accession>
<evidence type="ECO:0000313" key="1">
    <source>
        <dbReference type="EMBL" id="KKL10477.1"/>
    </source>
</evidence>
<sequence length="112" mass="11776">MSTQAVIEMSTIVSFGVLVSAANREGVEGEPQATLGGRSGSPRTGQWCRHCGSVANPSSDTCVPCWSDSMGQAMEVGVTGQMTKEFKEQFITLAKTTTVVAVALDPVLLPQQ</sequence>
<comment type="caution">
    <text evidence="1">The sequence shown here is derived from an EMBL/GenBank/DDBJ whole genome shotgun (WGS) entry which is preliminary data.</text>
</comment>